<sequence>MKKYKKIFSGLGLLSITTLMGASIVACSPKEEKPKQGPKTPQTGQDNSGTKTEKGSKPDKKINKDITKEDFDRQIHGHKTPNTDEKEKEKGIDDAGNSKTKSKEVMDVLAKKHSLSIKASKNDEITIALNFDDKAYQPKAELYKLNIEVVDKFGSSEADKKTKSELVSGKKGSIANEVVFTLKLEKKDKPYQRILVQVSKLSYDNNLISESKIEIENGQNITLN</sequence>
<name>A0A449AJ99_9BACT</name>
<feature type="signal peptide" evidence="2">
    <location>
        <begin position="1"/>
        <end position="21"/>
    </location>
</feature>
<feature type="compositionally biased region" description="Polar residues" evidence="1">
    <location>
        <begin position="39"/>
        <end position="50"/>
    </location>
</feature>
<feature type="chain" id="PRO_5019104840" description="Lipoprotein" evidence="2">
    <location>
        <begin position="22"/>
        <end position="224"/>
    </location>
</feature>
<evidence type="ECO:0000256" key="2">
    <source>
        <dbReference type="SAM" id="SignalP"/>
    </source>
</evidence>
<accession>A0A449AJ99</accession>
<gene>
    <name evidence="3" type="primary">MCYN0815_2</name>
    <name evidence="3" type="ORF">NCTC10142_00838</name>
</gene>
<dbReference type="AlphaFoldDB" id="A0A449AJ99"/>
<organism evidence="3 4">
    <name type="scientific">Mycoplasmopsis cynos</name>
    <dbReference type="NCBI Taxonomy" id="171284"/>
    <lineage>
        <taxon>Bacteria</taxon>
        <taxon>Bacillati</taxon>
        <taxon>Mycoplasmatota</taxon>
        <taxon>Mycoplasmoidales</taxon>
        <taxon>Metamycoplasmataceae</taxon>
        <taxon>Mycoplasmopsis</taxon>
    </lineage>
</organism>
<keyword evidence="3" id="KW-0614">Plasmid</keyword>
<dbReference type="Proteomes" id="UP000289506">
    <property type="component" value="Plasmid 13"/>
</dbReference>
<feature type="compositionally biased region" description="Basic and acidic residues" evidence="1">
    <location>
        <begin position="51"/>
        <end position="93"/>
    </location>
</feature>
<dbReference type="RefSeq" id="WP_129720975.1">
    <property type="nucleotide sequence ID" value="NZ_LR214986.1"/>
</dbReference>
<protein>
    <recommendedName>
        <fullName evidence="5">Lipoprotein</fullName>
    </recommendedName>
</protein>
<reference evidence="3 4" key="1">
    <citation type="submission" date="2019-01" db="EMBL/GenBank/DDBJ databases">
        <authorList>
            <consortium name="Pathogen Informatics"/>
        </authorList>
    </citation>
    <scope>NUCLEOTIDE SEQUENCE [LARGE SCALE GENOMIC DNA]</scope>
    <source>
        <strain evidence="3 4">NCTC10142</strain>
        <plasmid evidence="4">13</plasmid>
    </source>
</reference>
<evidence type="ECO:0000313" key="4">
    <source>
        <dbReference type="Proteomes" id="UP000289506"/>
    </source>
</evidence>
<evidence type="ECO:0000313" key="3">
    <source>
        <dbReference type="EMBL" id="VEU65057.1"/>
    </source>
</evidence>
<evidence type="ECO:0000256" key="1">
    <source>
        <dbReference type="SAM" id="MobiDB-lite"/>
    </source>
</evidence>
<keyword evidence="2" id="KW-0732">Signal</keyword>
<geneLocation type="plasmid" evidence="3 4">
    <name>13</name>
</geneLocation>
<dbReference type="PROSITE" id="PS51257">
    <property type="entry name" value="PROKAR_LIPOPROTEIN"/>
    <property type="match status" value="1"/>
</dbReference>
<evidence type="ECO:0008006" key="5">
    <source>
        <dbReference type="Google" id="ProtNLM"/>
    </source>
</evidence>
<proteinExistence type="predicted"/>
<dbReference type="EMBL" id="LR214986">
    <property type="protein sequence ID" value="VEU65057.1"/>
    <property type="molecule type" value="Genomic_DNA"/>
</dbReference>
<feature type="region of interest" description="Disordered" evidence="1">
    <location>
        <begin position="28"/>
        <end position="104"/>
    </location>
</feature>